<dbReference type="AlphaFoldDB" id="A0A453CZF7"/>
<dbReference type="SUPFAM" id="SSF54928">
    <property type="entry name" value="RNA-binding domain, RBD"/>
    <property type="match status" value="2"/>
</dbReference>
<feature type="domain" description="RRM" evidence="5">
    <location>
        <begin position="289"/>
        <end position="371"/>
    </location>
</feature>
<proteinExistence type="predicted"/>
<reference evidence="6" key="4">
    <citation type="submission" date="2019-03" db="UniProtKB">
        <authorList>
            <consortium name="EnsemblPlants"/>
        </authorList>
    </citation>
    <scope>IDENTIFICATION</scope>
</reference>
<keyword evidence="7" id="KW-1185">Reference proteome</keyword>
<feature type="region of interest" description="Disordered" evidence="3">
    <location>
        <begin position="373"/>
        <end position="460"/>
    </location>
</feature>
<dbReference type="PANTHER" id="PTHR23236:SF30">
    <property type="entry name" value="NUCLEOLIN 2"/>
    <property type="match status" value="1"/>
</dbReference>
<feature type="region of interest" description="Disordered" evidence="3">
    <location>
        <begin position="269"/>
        <end position="288"/>
    </location>
</feature>
<reference evidence="7" key="2">
    <citation type="journal article" date="2017" name="Nat. Plants">
        <title>The Aegilops tauschii genome reveals multiple impacts of transposons.</title>
        <authorList>
            <person name="Zhao G."/>
            <person name="Zou C."/>
            <person name="Li K."/>
            <person name="Wang K."/>
            <person name="Li T."/>
            <person name="Gao L."/>
            <person name="Zhang X."/>
            <person name="Wang H."/>
            <person name="Yang Z."/>
            <person name="Liu X."/>
            <person name="Jiang W."/>
            <person name="Mao L."/>
            <person name="Kong X."/>
            <person name="Jiao Y."/>
            <person name="Jia J."/>
        </authorList>
    </citation>
    <scope>NUCLEOTIDE SEQUENCE [LARGE SCALE GENOMIC DNA]</scope>
    <source>
        <strain evidence="7">cv. AL8/78</strain>
    </source>
</reference>
<evidence type="ECO:0000313" key="6">
    <source>
        <dbReference type="EnsemblPlants" id="AET2Gv21025300.5"/>
    </source>
</evidence>
<feature type="compositionally biased region" description="Polar residues" evidence="3">
    <location>
        <begin position="180"/>
        <end position="190"/>
    </location>
</feature>
<feature type="compositionally biased region" description="Gly residues" evidence="3">
    <location>
        <begin position="389"/>
        <end position="422"/>
    </location>
</feature>
<organism evidence="6 7">
    <name type="scientific">Aegilops tauschii subsp. strangulata</name>
    <name type="common">Goatgrass</name>
    <dbReference type="NCBI Taxonomy" id="200361"/>
    <lineage>
        <taxon>Eukaryota</taxon>
        <taxon>Viridiplantae</taxon>
        <taxon>Streptophyta</taxon>
        <taxon>Embryophyta</taxon>
        <taxon>Tracheophyta</taxon>
        <taxon>Spermatophyta</taxon>
        <taxon>Magnoliopsida</taxon>
        <taxon>Liliopsida</taxon>
        <taxon>Poales</taxon>
        <taxon>Poaceae</taxon>
        <taxon>BOP clade</taxon>
        <taxon>Pooideae</taxon>
        <taxon>Triticodae</taxon>
        <taxon>Triticeae</taxon>
        <taxon>Triticinae</taxon>
        <taxon>Aegilops</taxon>
    </lineage>
</organism>
<dbReference type="Pfam" id="PF00076">
    <property type="entry name" value="RRM_1"/>
    <property type="match status" value="2"/>
</dbReference>
<dbReference type="EnsemblPlants" id="AET2Gv21025300.5">
    <property type="protein sequence ID" value="AET2Gv21025300.5"/>
    <property type="gene ID" value="AET2Gv21025300"/>
</dbReference>
<feature type="compositionally biased region" description="Basic and acidic residues" evidence="3">
    <location>
        <begin position="97"/>
        <end position="108"/>
    </location>
</feature>
<dbReference type="PROSITE" id="PS50102">
    <property type="entry name" value="RRM"/>
    <property type="match status" value="2"/>
</dbReference>
<accession>A0A453CZF7</accession>
<dbReference type="FunFam" id="3.30.70.330:FF:001290">
    <property type="entry name" value="Nucleolin 2"/>
    <property type="match status" value="1"/>
</dbReference>
<evidence type="ECO:0000256" key="1">
    <source>
        <dbReference type="ARBA" id="ARBA00022884"/>
    </source>
</evidence>
<dbReference type="FunFam" id="3.30.70.330:FF:001006">
    <property type="entry name" value="Nucleolin 2"/>
    <property type="match status" value="1"/>
</dbReference>
<evidence type="ECO:0000256" key="3">
    <source>
        <dbReference type="SAM" id="MobiDB-lite"/>
    </source>
</evidence>
<evidence type="ECO:0000256" key="2">
    <source>
        <dbReference type="PROSITE-ProRule" id="PRU00176"/>
    </source>
</evidence>
<dbReference type="InterPro" id="IPR035979">
    <property type="entry name" value="RBD_domain_sf"/>
</dbReference>
<dbReference type="Proteomes" id="UP000015105">
    <property type="component" value="Chromosome 2D"/>
</dbReference>
<dbReference type="InterPro" id="IPR012677">
    <property type="entry name" value="Nucleotide-bd_a/b_plait_sf"/>
</dbReference>
<keyword evidence="4" id="KW-0732">Signal</keyword>
<feature type="domain" description="RRM" evidence="5">
    <location>
        <begin position="191"/>
        <end position="267"/>
    </location>
</feature>
<dbReference type="GO" id="GO:0003723">
    <property type="term" value="F:RNA binding"/>
    <property type="evidence" value="ECO:0007669"/>
    <property type="project" value="UniProtKB-UniRule"/>
</dbReference>
<evidence type="ECO:0000259" key="5">
    <source>
        <dbReference type="PROSITE" id="PS50102"/>
    </source>
</evidence>
<dbReference type="Gramene" id="AET2Gv21025300.5">
    <property type="protein sequence ID" value="AET2Gv21025300.5"/>
    <property type="gene ID" value="AET2Gv21025300"/>
</dbReference>
<dbReference type="InterPro" id="IPR000504">
    <property type="entry name" value="RRM_dom"/>
</dbReference>
<reference evidence="6" key="3">
    <citation type="journal article" date="2017" name="Nature">
        <title>Genome sequence of the progenitor of the wheat D genome Aegilops tauschii.</title>
        <authorList>
            <person name="Luo M.C."/>
            <person name="Gu Y.Q."/>
            <person name="Puiu D."/>
            <person name="Wang H."/>
            <person name="Twardziok S.O."/>
            <person name="Deal K.R."/>
            <person name="Huo N."/>
            <person name="Zhu T."/>
            <person name="Wang L."/>
            <person name="Wang Y."/>
            <person name="McGuire P.E."/>
            <person name="Liu S."/>
            <person name="Long H."/>
            <person name="Ramasamy R.K."/>
            <person name="Rodriguez J.C."/>
            <person name="Van S.L."/>
            <person name="Yuan L."/>
            <person name="Wang Z."/>
            <person name="Xia Z."/>
            <person name="Xiao L."/>
            <person name="Anderson O.D."/>
            <person name="Ouyang S."/>
            <person name="Liang Y."/>
            <person name="Zimin A.V."/>
            <person name="Pertea G."/>
            <person name="Qi P."/>
            <person name="Bennetzen J.L."/>
            <person name="Dai X."/>
            <person name="Dawson M.W."/>
            <person name="Muller H.G."/>
            <person name="Kugler K."/>
            <person name="Rivarola-Duarte L."/>
            <person name="Spannagl M."/>
            <person name="Mayer K.F.X."/>
            <person name="Lu F.H."/>
            <person name="Bevan M.W."/>
            <person name="Leroy P."/>
            <person name="Li P."/>
            <person name="You F.M."/>
            <person name="Sun Q."/>
            <person name="Liu Z."/>
            <person name="Lyons E."/>
            <person name="Wicker T."/>
            <person name="Salzberg S.L."/>
            <person name="Devos K.M."/>
            <person name="Dvorak J."/>
        </authorList>
    </citation>
    <scope>NUCLEOTIDE SEQUENCE [LARGE SCALE GENOMIC DNA]</scope>
    <source>
        <strain evidence="6">cv. AL8/78</strain>
    </source>
</reference>
<reference evidence="6" key="5">
    <citation type="journal article" date="2021" name="G3 (Bethesda)">
        <title>Aegilops tauschii genome assembly Aet v5.0 features greater sequence contiguity and improved annotation.</title>
        <authorList>
            <person name="Wang L."/>
            <person name="Zhu T."/>
            <person name="Rodriguez J.C."/>
            <person name="Deal K.R."/>
            <person name="Dubcovsky J."/>
            <person name="McGuire P.E."/>
            <person name="Lux T."/>
            <person name="Spannagl M."/>
            <person name="Mayer K.F.X."/>
            <person name="Baldrich P."/>
            <person name="Meyers B.C."/>
            <person name="Huo N."/>
            <person name="Gu Y.Q."/>
            <person name="Zhou H."/>
            <person name="Devos K.M."/>
            <person name="Bennetzen J.L."/>
            <person name="Unver T."/>
            <person name="Budak H."/>
            <person name="Gulick P.J."/>
            <person name="Galiba G."/>
            <person name="Kalapos B."/>
            <person name="Nelson D.R."/>
            <person name="Li P."/>
            <person name="You F.M."/>
            <person name="Luo M.C."/>
            <person name="Dvorak J."/>
        </authorList>
    </citation>
    <scope>NUCLEOTIDE SEQUENCE [LARGE SCALE GENOMIC DNA]</scope>
    <source>
        <strain evidence="6">cv. AL8/78</strain>
    </source>
</reference>
<dbReference type="Gene3D" id="3.30.70.330">
    <property type="match status" value="2"/>
</dbReference>
<feature type="compositionally biased region" description="Acidic residues" evidence="3">
    <location>
        <begin position="147"/>
        <end position="161"/>
    </location>
</feature>
<evidence type="ECO:0000256" key="4">
    <source>
        <dbReference type="SAM" id="SignalP"/>
    </source>
</evidence>
<feature type="signal peptide" evidence="4">
    <location>
        <begin position="1"/>
        <end position="26"/>
    </location>
</feature>
<keyword evidence="1 2" id="KW-0694">RNA-binding</keyword>
<feature type="region of interest" description="Disordered" evidence="3">
    <location>
        <begin position="25"/>
        <end position="190"/>
    </location>
</feature>
<evidence type="ECO:0000313" key="7">
    <source>
        <dbReference type="Proteomes" id="UP000015105"/>
    </source>
</evidence>
<sequence length="460" mass="48491">MKTKASSFFLHNVVLTFSIYFQDTTAKPVQSSKAVAGKKGKESSDSSDSDSDSDSEEDTTAKTVSVKKEESSGSSDSDSDSDSDEPAKSTIPAKRPLTTEKKSEHSKDDSDDSSDESDEEEPPQKKPKDSSSGAAKPVSKAAKKESSDDDDSSEESSDSDEEKSKSVSVAKPKQNEPKTPASSGQATTGSKTLFVGNLSYNVETEQVKQFFGEAGEVMDIRFATADDGSFKGFAHVEFATTEAAQKAYELNGGDLAGRPVRLDFARERGAITPGSGRDNSSFKKPGQSNTAFVRGFDSSLGEEEIRSSLQGHFSSCGDIRRVSIPKDYDTGASKGIAYIEFDDISSLPKALELNGSNIGEGLSLFVDEAKPRADNREGADSGNRSAGRFNGGGGRRGRFDGGGGRRGGRFDGGAGRRGGGRFGRGDRGGRSDRGRGRGGAPPRQSAGTPSAGKKITFGDD</sequence>
<protein>
    <recommendedName>
        <fullName evidence="5">RRM domain-containing protein</fullName>
    </recommendedName>
</protein>
<name>A0A453CZF7_AEGTS</name>
<feature type="compositionally biased region" description="Basic and acidic residues" evidence="3">
    <location>
        <begin position="423"/>
        <end position="435"/>
    </location>
</feature>
<dbReference type="SMART" id="SM00360">
    <property type="entry name" value="RRM"/>
    <property type="match status" value="2"/>
</dbReference>
<feature type="compositionally biased region" description="Acidic residues" evidence="3">
    <location>
        <begin position="109"/>
        <end position="121"/>
    </location>
</feature>
<reference evidence="7" key="1">
    <citation type="journal article" date="2014" name="Science">
        <title>Ancient hybridizations among the ancestral genomes of bread wheat.</title>
        <authorList>
            <consortium name="International Wheat Genome Sequencing Consortium,"/>
            <person name="Marcussen T."/>
            <person name="Sandve S.R."/>
            <person name="Heier L."/>
            <person name="Spannagl M."/>
            <person name="Pfeifer M."/>
            <person name="Jakobsen K.S."/>
            <person name="Wulff B.B."/>
            <person name="Steuernagel B."/>
            <person name="Mayer K.F."/>
            <person name="Olsen O.A."/>
        </authorList>
    </citation>
    <scope>NUCLEOTIDE SEQUENCE [LARGE SCALE GENOMIC DNA]</scope>
    <source>
        <strain evidence="7">cv. AL8/78</strain>
    </source>
</reference>
<dbReference type="PANTHER" id="PTHR23236">
    <property type="entry name" value="EUKARYOTIC TRANSLATION INITIATION FACTOR 4B/4H"/>
    <property type="match status" value="1"/>
</dbReference>
<feature type="chain" id="PRO_5019527608" description="RRM domain-containing protein" evidence="4">
    <location>
        <begin position="27"/>
        <end position="460"/>
    </location>
</feature>
<feature type="compositionally biased region" description="Acidic residues" evidence="3">
    <location>
        <begin position="45"/>
        <end position="58"/>
    </location>
</feature>